<keyword evidence="2" id="KW-1185">Reference proteome</keyword>
<dbReference type="GO" id="GO:0016787">
    <property type="term" value="F:hydrolase activity"/>
    <property type="evidence" value="ECO:0007669"/>
    <property type="project" value="UniProtKB-KW"/>
</dbReference>
<name>A0A7G9B6I4_9FIRM</name>
<organism evidence="1 2">
    <name type="scientific">Oscillibacter hominis</name>
    <dbReference type="NCBI Taxonomy" id="2763056"/>
    <lineage>
        <taxon>Bacteria</taxon>
        <taxon>Bacillati</taxon>
        <taxon>Bacillota</taxon>
        <taxon>Clostridia</taxon>
        <taxon>Eubacteriales</taxon>
        <taxon>Oscillospiraceae</taxon>
        <taxon>Oscillibacter</taxon>
    </lineage>
</organism>
<dbReference type="RefSeq" id="WP_187333637.1">
    <property type="nucleotide sequence ID" value="NZ_CP060490.1"/>
</dbReference>
<proteinExistence type="predicted"/>
<dbReference type="KEGG" id="ohi:H8790_03840"/>
<dbReference type="Gene3D" id="3.40.50.1820">
    <property type="entry name" value="alpha/beta hydrolase"/>
    <property type="match status" value="1"/>
</dbReference>
<reference evidence="1 2" key="1">
    <citation type="submission" date="2020-08" db="EMBL/GenBank/DDBJ databases">
        <authorList>
            <person name="Liu C."/>
            <person name="Sun Q."/>
        </authorList>
    </citation>
    <scope>NUCLEOTIDE SEQUENCE [LARGE SCALE GENOMIC DNA]</scope>
    <source>
        <strain evidence="1 2">NSJ-62</strain>
    </source>
</reference>
<keyword evidence="1" id="KW-0378">Hydrolase</keyword>
<accession>A0A7G9B6I4</accession>
<dbReference type="SUPFAM" id="SSF53474">
    <property type="entry name" value="alpha/beta-Hydrolases"/>
    <property type="match status" value="1"/>
</dbReference>
<gene>
    <name evidence="1" type="ORF">H8790_03840</name>
</gene>
<dbReference type="EMBL" id="CP060490">
    <property type="protein sequence ID" value="QNL45165.1"/>
    <property type="molecule type" value="Genomic_DNA"/>
</dbReference>
<dbReference type="InterPro" id="IPR029058">
    <property type="entry name" value="AB_hydrolase_fold"/>
</dbReference>
<dbReference type="Proteomes" id="UP000515960">
    <property type="component" value="Chromosome"/>
</dbReference>
<evidence type="ECO:0000313" key="1">
    <source>
        <dbReference type="EMBL" id="QNL45165.1"/>
    </source>
</evidence>
<protein>
    <submittedName>
        <fullName evidence="1">Alpha/beta hydrolase</fullName>
    </submittedName>
</protein>
<dbReference type="AlphaFoldDB" id="A0A7G9B6I4"/>
<sequence length="233" mass="25919">MQETTLKLPFGAVPAILYGAPSPEVWLYVHGKCGCKEEGAAFARLACPKGAQVLAMDLPKHGGRKESAESFAPWDTVPELRALLAWARQRWETISLRATSLGAWFSLLAFGSSQLKQALLVSPVLDMERLIRDMMGWAGVSEEQLKAAGEIDTGFGETLSFAYLQYAIAHSVQRWDTPTAILYAGQDHLTGRATVEEFVRRFGCGFSVMEDGEHWFHTPEQLSFLRSWEEAHL</sequence>
<evidence type="ECO:0000313" key="2">
    <source>
        <dbReference type="Proteomes" id="UP000515960"/>
    </source>
</evidence>